<feature type="transmembrane region" description="Helical" evidence="1">
    <location>
        <begin position="6"/>
        <end position="26"/>
    </location>
</feature>
<organism evidence="2 3">
    <name type="scientific">Roseburia inulinivorans</name>
    <dbReference type="NCBI Taxonomy" id="360807"/>
    <lineage>
        <taxon>Bacteria</taxon>
        <taxon>Bacillati</taxon>
        <taxon>Bacillota</taxon>
        <taxon>Clostridia</taxon>
        <taxon>Lachnospirales</taxon>
        <taxon>Lachnospiraceae</taxon>
        <taxon>Roseburia</taxon>
    </lineage>
</organism>
<reference evidence="2 3" key="1">
    <citation type="submission" date="2018-08" db="EMBL/GenBank/DDBJ databases">
        <title>A genome reference for cultivated species of the human gut microbiota.</title>
        <authorList>
            <person name="Zou Y."/>
            <person name="Xue W."/>
            <person name="Luo G."/>
        </authorList>
    </citation>
    <scope>NUCLEOTIDE SEQUENCE [LARGE SCALE GENOMIC DNA]</scope>
    <source>
        <strain evidence="2 3">AF28-15</strain>
    </source>
</reference>
<dbReference type="AlphaFoldDB" id="A0A3R5VSX2"/>
<dbReference type="EMBL" id="QRTF01000047">
    <property type="protein sequence ID" value="RGQ45334.1"/>
    <property type="molecule type" value="Genomic_DNA"/>
</dbReference>
<dbReference type="InterPro" id="IPR045723">
    <property type="entry name" value="DUF6077"/>
</dbReference>
<feature type="transmembrane region" description="Helical" evidence="1">
    <location>
        <begin position="38"/>
        <end position="60"/>
    </location>
</feature>
<feature type="transmembrane region" description="Helical" evidence="1">
    <location>
        <begin position="66"/>
        <end position="87"/>
    </location>
</feature>
<dbReference type="RefSeq" id="WP_118111989.1">
    <property type="nucleotide sequence ID" value="NZ_QRTF01000047.1"/>
</dbReference>
<dbReference type="Proteomes" id="UP000283738">
    <property type="component" value="Unassembled WGS sequence"/>
</dbReference>
<protein>
    <submittedName>
        <fullName evidence="2">Uncharacterized protein</fullName>
    </submittedName>
</protein>
<feature type="transmembrane region" description="Helical" evidence="1">
    <location>
        <begin position="216"/>
        <end position="234"/>
    </location>
</feature>
<feature type="transmembrane region" description="Helical" evidence="1">
    <location>
        <begin position="184"/>
        <end position="204"/>
    </location>
</feature>
<keyword evidence="1" id="KW-1133">Transmembrane helix</keyword>
<dbReference type="Pfam" id="PF19554">
    <property type="entry name" value="DUF6077"/>
    <property type="match status" value="1"/>
</dbReference>
<proteinExistence type="predicted"/>
<evidence type="ECO:0000256" key="1">
    <source>
        <dbReference type="SAM" id="Phobius"/>
    </source>
</evidence>
<name>A0A3R5VSX2_9FIRM</name>
<feature type="transmembrane region" description="Helical" evidence="1">
    <location>
        <begin position="108"/>
        <end position="127"/>
    </location>
</feature>
<gene>
    <name evidence="2" type="ORF">DWY96_15555</name>
</gene>
<keyword evidence="1" id="KW-0472">Membrane</keyword>
<keyword evidence="1" id="KW-0812">Transmembrane</keyword>
<evidence type="ECO:0000313" key="2">
    <source>
        <dbReference type="EMBL" id="RGQ45334.1"/>
    </source>
</evidence>
<feature type="transmembrane region" description="Helical" evidence="1">
    <location>
        <begin position="299"/>
        <end position="315"/>
    </location>
</feature>
<sequence length="317" mass="36702">MVYVRGVVVCLFILGIMPYLYGALWNKCFETHKKTYQLFYIGYIQIFAIFGICAIPATVIKVPFHLMADILLVIYLIISLAAIIVLRKDILKKMRDRSIGITDSNRKFVILVVLLVMIVLCFTQPKIDDSTVSIAGTALQTDRMYQYNAYTKKEIINVNWKERLAPVEMFFSCLTFYSKVPVSVIVYVVFPIFMIPVLFCGYYSWAHYFFGENKKIMWKFMCVCAVVLSVPLFSKYMTGYDAYQNIWQGKCLLMIFILPMMTLDILEITENIEKKQRIGNIIMLFCYMIGAEVVYYPGIVFAILVIIAGIALYFVRR</sequence>
<comment type="caution">
    <text evidence="2">The sequence shown here is derived from an EMBL/GenBank/DDBJ whole genome shotgun (WGS) entry which is preliminary data.</text>
</comment>
<evidence type="ECO:0000313" key="3">
    <source>
        <dbReference type="Proteomes" id="UP000283738"/>
    </source>
</evidence>
<accession>A0A3R5VSX2</accession>